<dbReference type="Proteomes" id="UP001493487">
    <property type="component" value="Unassembled WGS sequence"/>
</dbReference>
<dbReference type="InterPro" id="IPR025377">
    <property type="entry name" value="DUF4367"/>
</dbReference>
<keyword evidence="1" id="KW-0472">Membrane</keyword>
<protein>
    <submittedName>
        <fullName evidence="3">DUF4367 domain-containing protein</fullName>
    </submittedName>
</protein>
<proteinExistence type="predicted"/>
<keyword evidence="1" id="KW-0812">Transmembrane</keyword>
<comment type="caution">
    <text evidence="3">The sequence shown here is derived from an EMBL/GenBank/DDBJ whole genome shotgun (WGS) entry which is preliminary data.</text>
</comment>
<feature type="domain" description="DUF4367" evidence="2">
    <location>
        <begin position="149"/>
        <end position="262"/>
    </location>
</feature>
<keyword evidence="4" id="KW-1185">Reference proteome</keyword>
<gene>
    <name evidence="3" type="ORF">QJS35_00085</name>
</gene>
<dbReference type="Pfam" id="PF14285">
    <property type="entry name" value="DUF4367"/>
    <property type="match status" value="1"/>
</dbReference>
<reference evidence="3 4" key="1">
    <citation type="journal article" date="2023" name="Genome Announc.">
        <title>Pan-Genome Analyses of the Genus Cohnella and Proposal of the Novel Species Cohnella silvisoli sp. nov., Isolated from Forest Soil.</title>
        <authorList>
            <person name="Wang C."/>
            <person name="Mao L."/>
            <person name="Bao G."/>
            <person name="Zhu H."/>
        </authorList>
    </citation>
    <scope>NUCLEOTIDE SEQUENCE [LARGE SCALE GENOMIC DNA]</scope>
    <source>
        <strain evidence="3 4">NL03-T5-1</strain>
    </source>
</reference>
<feature type="transmembrane region" description="Helical" evidence="1">
    <location>
        <begin position="53"/>
        <end position="71"/>
    </location>
</feature>
<accession>A0ABV1KKU6</accession>
<dbReference type="EMBL" id="JASKHM010000001">
    <property type="protein sequence ID" value="MEQ4480780.1"/>
    <property type="molecule type" value="Genomic_DNA"/>
</dbReference>
<evidence type="ECO:0000256" key="1">
    <source>
        <dbReference type="SAM" id="Phobius"/>
    </source>
</evidence>
<evidence type="ECO:0000259" key="2">
    <source>
        <dbReference type="Pfam" id="PF14285"/>
    </source>
</evidence>
<name>A0ABV1KKU6_9BACL</name>
<keyword evidence="1" id="KW-1133">Transmembrane helix</keyword>
<evidence type="ECO:0000313" key="4">
    <source>
        <dbReference type="Proteomes" id="UP001493487"/>
    </source>
</evidence>
<evidence type="ECO:0000313" key="3">
    <source>
        <dbReference type="EMBL" id="MEQ4480780.1"/>
    </source>
</evidence>
<organism evidence="3 4">
    <name type="scientific">Cohnella silvisoli</name>
    <dbReference type="NCBI Taxonomy" id="2873699"/>
    <lineage>
        <taxon>Bacteria</taxon>
        <taxon>Bacillati</taxon>
        <taxon>Bacillota</taxon>
        <taxon>Bacilli</taxon>
        <taxon>Bacillales</taxon>
        <taxon>Paenibacillaceae</taxon>
        <taxon>Cohnella</taxon>
    </lineage>
</organism>
<dbReference type="RefSeq" id="WP_232183400.1">
    <property type="nucleotide sequence ID" value="NZ_JAIOAP010000001.1"/>
</dbReference>
<sequence>MNDAQFNRLFDAAFEVSAKQIHDEDFVDHRPSWMRVQQKLNSQRTRKGIRSKLSKLAVVAASLLIGAVIFGNTQAARAIEPLYATLKEYPSGFMSFFYGRAKDTDTSNAKTQQPPDFAQGLNIEKVNDFTYTAIVTEIQASKLLSIRVPVFRFIPTGYSFNQAQVYFYNGKEKSDHIIYQFLNDKQKIMNVSLQKMKPNSGLGTNTVEEGVTVKKIQLSNAPAVLTTATNGSSSLETIAGGLHVNMSGIVPSDELIRMYEEMYE</sequence>